<sequence>MALTHNLGFPHVGARRELKQALEAYWGREIDVQQLKGQAKAIHKKIGCCKRKRV</sequence>
<evidence type="ECO:0000313" key="3">
    <source>
        <dbReference type="Proteomes" id="UP000183454"/>
    </source>
</evidence>
<dbReference type="GO" id="GO:0032259">
    <property type="term" value="P:methylation"/>
    <property type="evidence" value="ECO:0007669"/>
    <property type="project" value="UniProtKB-KW"/>
</dbReference>
<keyword evidence="2" id="KW-0808">Transferase</keyword>
<evidence type="ECO:0000259" key="1">
    <source>
        <dbReference type="Pfam" id="PF08267"/>
    </source>
</evidence>
<reference evidence="2 3" key="1">
    <citation type="submission" date="2016-10" db="EMBL/GenBank/DDBJ databases">
        <authorList>
            <person name="de Groot N.N."/>
        </authorList>
    </citation>
    <scope>NUCLEOTIDE SEQUENCE [LARGE SCALE GENOMIC DNA]</scope>
    <source>
        <strain evidence="2 3">Nm110</strain>
    </source>
</reference>
<dbReference type="Pfam" id="PF08267">
    <property type="entry name" value="Meth_synt_1"/>
    <property type="match status" value="1"/>
</dbReference>
<dbReference type="GO" id="GO:0008652">
    <property type="term" value="P:amino acid biosynthetic process"/>
    <property type="evidence" value="ECO:0007669"/>
    <property type="project" value="InterPro"/>
</dbReference>
<feature type="domain" description="Cobalamin-independent methionine synthase MetE N-terminal" evidence="1">
    <location>
        <begin position="4"/>
        <end position="45"/>
    </location>
</feature>
<proteinExistence type="predicted"/>
<dbReference type="InterPro" id="IPR013215">
    <property type="entry name" value="Cbl-indep_Met_Synth_N"/>
</dbReference>
<dbReference type="InterPro" id="IPR038071">
    <property type="entry name" value="UROD/MetE-like_sf"/>
</dbReference>
<dbReference type="Proteomes" id="UP000183454">
    <property type="component" value="Unassembled WGS sequence"/>
</dbReference>
<dbReference type="Gene3D" id="3.20.20.210">
    <property type="match status" value="1"/>
</dbReference>
<dbReference type="SUPFAM" id="SSF51726">
    <property type="entry name" value="UROD/MetE-like"/>
    <property type="match status" value="1"/>
</dbReference>
<dbReference type="GO" id="GO:0003871">
    <property type="term" value="F:5-methyltetrahydropteroyltriglutamate-homocysteine S-methyltransferase activity"/>
    <property type="evidence" value="ECO:0007669"/>
    <property type="project" value="InterPro"/>
</dbReference>
<evidence type="ECO:0000313" key="2">
    <source>
        <dbReference type="EMBL" id="SDW21505.1"/>
    </source>
</evidence>
<protein>
    <submittedName>
        <fullName evidence="2">5-methyltetrahydropteroyltriglutamate--homocysteine methyltransferase</fullName>
    </submittedName>
</protein>
<dbReference type="GO" id="GO:0008270">
    <property type="term" value="F:zinc ion binding"/>
    <property type="evidence" value="ECO:0007669"/>
    <property type="project" value="InterPro"/>
</dbReference>
<gene>
    <name evidence="2" type="ORF">SAMN05421882_100549</name>
</gene>
<accession>A0A1H2RQD9</accession>
<name>A0A1H2RQD9_9PROT</name>
<dbReference type="EMBL" id="FNNH01000005">
    <property type="protein sequence ID" value="SDW21505.1"/>
    <property type="molecule type" value="Genomic_DNA"/>
</dbReference>
<organism evidence="2 3">
    <name type="scientific">Nitrosomonas communis</name>
    <dbReference type="NCBI Taxonomy" id="44574"/>
    <lineage>
        <taxon>Bacteria</taxon>
        <taxon>Pseudomonadati</taxon>
        <taxon>Pseudomonadota</taxon>
        <taxon>Betaproteobacteria</taxon>
        <taxon>Nitrosomonadales</taxon>
        <taxon>Nitrosomonadaceae</taxon>
        <taxon>Nitrosomonas</taxon>
    </lineage>
</organism>
<keyword evidence="2" id="KW-0489">Methyltransferase</keyword>
<dbReference type="AlphaFoldDB" id="A0A1H2RQD9"/>